<proteinExistence type="predicted"/>
<protein>
    <submittedName>
        <fullName evidence="4">Uncharacterized protein</fullName>
    </submittedName>
</protein>
<evidence type="ECO:0000313" key="5">
    <source>
        <dbReference type="Proteomes" id="UP000186817"/>
    </source>
</evidence>
<feature type="transmembrane region" description="Helical" evidence="2">
    <location>
        <begin position="464"/>
        <end position="489"/>
    </location>
</feature>
<feature type="compositionally biased region" description="Polar residues" evidence="1">
    <location>
        <begin position="1153"/>
        <end position="1170"/>
    </location>
</feature>
<keyword evidence="2" id="KW-1133">Transmembrane helix</keyword>
<feature type="compositionally biased region" description="Pro residues" evidence="1">
    <location>
        <begin position="1543"/>
        <end position="1555"/>
    </location>
</feature>
<feature type="transmembrane region" description="Helical" evidence="2">
    <location>
        <begin position="274"/>
        <end position="299"/>
    </location>
</feature>
<feature type="transmembrane region" description="Helical" evidence="2">
    <location>
        <begin position="339"/>
        <end position="362"/>
    </location>
</feature>
<keyword evidence="2" id="KW-0812">Transmembrane</keyword>
<feature type="compositionally biased region" description="Basic and acidic residues" evidence="1">
    <location>
        <begin position="1642"/>
        <end position="1673"/>
    </location>
</feature>
<feature type="compositionally biased region" description="Basic and acidic residues" evidence="1">
    <location>
        <begin position="1605"/>
        <end position="1617"/>
    </location>
</feature>
<feature type="region of interest" description="Disordered" evidence="1">
    <location>
        <begin position="1486"/>
        <end position="1694"/>
    </location>
</feature>
<evidence type="ECO:0000256" key="1">
    <source>
        <dbReference type="SAM" id="MobiDB-lite"/>
    </source>
</evidence>
<feature type="region of interest" description="Disordered" evidence="1">
    <location>
        <begin position="1138"/>
        <end position="1179"/>
    </location>
</feature>
<feature type="compositionally biased region" description="Low complexity" evidence="1">
    <location>
        <begin position="1508"/>
        <end position="1531"/>
    </location>
</feature>
<reference evidence="4 5" key="1">
    <citation type="submission" date="2016-02" db="EMBL/GenBank/DDBJ databases">
        <title>Genome analysis of coral dinoflagellate symbionts highlights evolutionary adaptations to a symbiotic lifestyle.</title>
        <authorList>
            <person name="Aranda M."/>
            <person name="Li Y."/>
            <person name="Liew Y.J."/>
            <person name="Baumgarten S."/>
            <person name="Simakov O."/>
            <person name="Wilson M."/>
            <person name="Piel J."/>
            <person name="Ashoor H."/>
            <person name="Bougouffa S."/>
            <person name="Bajic V.B."/>
            <person name="Ryu T."/>
            <person name="Ravasi T."/>
            <person name="Bayer T."/>
            <person name="Micklem G."/>
            <person name="Kim H."/>
            <person name="Bhak J."/>
            <person name="Lajeunesse T.C."/>
            <person name="Voolstra C.R."/>
        </authorList>
    </citation>
    <scope>NUCLEOTIDE SEQUENCE [LARGE SCALE GENOMIC DNA]</scope>
    <source>
        <strain evidence="4 5">CCMP2467</strain>
    </source>
</reference>
<keyword evidence="3" id="KW-0732">Signal</keyword>
<feature type="transmembrane region" description="Helical" evidence="2">
    <location>
        <begin position="626"/>
        <end position="645"/>
    </location>
</feature>
<feature type="transmembrane region" description="Helical" evidence="2">
    <location>
        <begin position="305"/>
        <end position="327"/>
    </location>
</feature>
<evidence type="ECO:0000313" key="4">
    <source>
        <dbReference type="EMBL" id="OLP83170.1"/>
    </source>
</evidence>
<organism evidence="4 5">
    <name type="scientific">Symbiodinium microadriaticum</name>
    <name type="common">Dinoflagellate</name>
    <name type="synonym">Zooxanthella microadriatica</name>
    <dbReference type="NCBI Taxonomy" id="2951"/>
    <lineage>
        <taxon>Eukaryota</taxon>
        <taxon>Sar</taxon>
        <taxon>Alveolata</taxon>
        <taxon>Dinophyceae</taxon>
        <taxon>Suessiales</taxon>
        <taxon>Symbiodiniaceae</taxon>
        <taxon>Symbiodinium</taxon>
    </lineage>
</organism>
<sequence length="1694" mass="187614">MSSHGWVCSLSIPLRASSVLVLSNFHFATGAVSDLWPNPLYGFTNNNRLGSTPKRDAVDSDFRHYYHLAALELLLVHHGFRPCETTLSSQQDMRQLEKTISAVEAFQRNRSLPSNPFGLNGPFWEELVVPVKPGDESAAVLALHWLVQSTSQVSRPPLWDTIEVERHRCQAQLDSSMQAKIQGSLASDAELMAELNASWSEGLPSSMWHHLLQRAEQRVASGCLGRAFVARAFGVAWVFVWCLSAGFFVFFHIDGWNHGSSEKACMEPKTFRKVLRFGHEVALLGVVTLSHSLSVLGLWSFPSDLVSQVFVGFQITAASVVAVRLAAKRERRLPPEKNCIKYSANVLLMVLAFLFYCLVSLVPGLNGLWYAVFLAGLLAAWSIAVLVIVDWNRVMKCALFFAMWILAFAAPTLLSLLVGLLGTFGFWLSVFTPVLLLLLSLAAERLIGPLIEAKCEYTAETNWMLALLFRMCIEQVRFNTALAVLLLSLLAQRGFGPFLLHLVQSFLFAVVLRRPKCACTPRDAFASAPHGAFCRYLFHASQIVSHTGSGAIWQYRSEAVVLPLEIVLFLTHMFQLLLVGMPVGISASSWWLGLVLLVLFSMAREVLSGVLSIWRRMLFPHIPWSALPGHLIAIVVGVAMATSTFSQVHFFWFFYAHHWAVCYIGGPSSTGMEVVEDKDAVGSIMTGVIGIVLLFAHVYSFCLWSLWLGRLEWARQPSKERSRNKQELVQAFRRSASLTLDDRQQKKAMLDSKDRLHDGASARLEHLGPAMALPLTLPGFTDPAAGARRTLAAQVEQLKQWDGSRSWSGGRHEESRGEVVETVRSILDWASSIDGSDLAPAFHAVRDKLDIRDVVVVVRDFIGSLLYVAVAAEHQQSQSKQSGNAKRQLSELLCELCGLREQSAHSGATHSRAGLAEPCKCCTCCHIAIQEALSLLRFVHYFMTTSCADESSERHLPRHMEDGVLELLHLVTTLSSALHEDCFLVAQRSDHLQWWPRYEQLRRDCPVASWPLTAWASFQQLWLDAEQAAFKLQKRVALFRMQMAQGPQGRQGRAGQRARHAHARPSAGFVSFPPRLPKVELTGSYCKVRVNSMTISGLAASYSEIPDDEEETEKDEAFEEKRLGSAWERTLTYLWEERDGDSPSSLPGVPQDEGTTQEGGPVRKTSSTDATVGVESHRPTLLLEVPVSETAAQEEVHELALTPDSEHAKLLNQVLKEVQSIQPDLPDHMEVPEVGLQCVDSEQSQAMSWTLNGTEVQALLGDTSTEDLRAAGVGEEAKSPQALSGSRTQDDLERHLKDLMAGADVAQVVTKLAEPTSMEEQEEERAAVPVIPSLVLPFDQPQKAMFRLLSICAGAYALSAEDSLARDDECSDASCSVNALQSKVSLRSEQSCKNAAPGDVCYKNIMWAKHTGIRQHPSWYPGLTASSSNAAFQEIVHSHSPDKCALPCANTAGCHTAVKGESCYNDIMWAKHTGIRQHSHWYPGLSPSSSDAEFQASIHEKRPDKCPEPCMAPAAEVPAEPEVSEPAAPAPEAEKPAPAEEPIIPPQTPSLVPPPKIEEPEEEPEEETPEEPIPGIIPMPEDLKPGNEPVVPVTEQPAAQPSPPPRHESHPEPEPDINRYPQCPREPQSAREACEQQAIQQEQREREERERQEREEEKEHERNTPLDVRHQEIIDEIGGEPSVGGIPEFDDPDR</sequence>
<name>A0A1Q9CJR2_SYMMI</name>
<evidence type="ECO:0000256" key="3">
    <source>
        <dbReference type="SAM" id="SignalP"/>
    </source>
</evidence>
<accession>A0A1Q9CJR2</accession>
<feature type="transmembrane region" description="Helical" evidence="2">
    <location>
        <begin position="398"/>
        <end position="418"/>
    </location>
</feature>
<gene>
    <name evidence="4" type="ORF">AK812_SmicGene36097</name>
</gene>
<feature type="chain" id="PRO_5043803178" evidence="3">
    <location>
        <begin position="19"/>
        <end position="1694"/>
    </location>
</feature>
<feature type="compositionally biased region" description="Acidic residues" evidence="1">
    <location>
        <begin position="1559"/>
        <end position="1570"/>
    </location>
</feature>
<dbReference type="Proteomes" id="UP000186817">
    <property type="component" value="Unassembled WGS sequence"/>
</dbReference>
<dbReference type="EMBL" id="LSRX01001136">
    <property type="protein sequence ID" value="OLP83170.1"/>
    <property type="molecule type" value="Genomic_DNA"/>
</dbReference>
<feature type="transmembrane region" description="Helical" evidence="2">
    <location>
        <begin position="424"/>
        <end position="443"/>
    </location>
</feature>
<feature type="transmembrane region" description="Helical" evidence="2">
    <location>
        <begin position="228"/>
        <end position="253"/>
    </location>
</feature>
<feature type="compositionally biased region" description="Basic and acidic residues" evidence="1">
    <location>
        <begin position="1498"/>
        <end position="1507"/>
    </location>
</feature>
<feature type="transmembrane region" description="Helical" evidence="2">
    <location>
        <begin position="368"/>
        <end position="391"/>
    </location>
</feature>
<comment type="caution">
    <text evidence="4">The sequence shown here is derived from an EMBL/GenBank/DDBJ whole genome shotgun (WGS) entry which is preliminary data.</text>
</comment>
<evidence type="ECO:0000256" key="2">
    <source>
        <dbReference type="SAM" id="Phobius"/>
    </source>
</evidence>
<feature type="signal peptide" evidence="3">
    <location>
        <begin position="1"/>
        <end position="18"/>
    </location>
</feature>
<keyword evidence="5" id="KW-1185">Reference proteome</keyword>
<feature type="transmembrane region" description="Helical" evidence="2">
    <location>
        <begin position="684"/>
        <end position="709"/>
    </location>
</feature>
<dbReference type="OrthoDB" id="426215at2759"/>
<keyword evidence="2" id="KW-0472">Membrane</keyword>